<keyword evidence="1" id="KW-0238">DNA-binding</keyword>
<dbReference type="InParanoid" id="A0A1I5CN90"/>
<dbReference type="Pfam" id="PF06224">
    <property type="entry name" value="AlkZ-like"/>
    <property type="match status" value="1"/>
</dbReference>
<dbReference type="PANTHER" id="PTHR38479:SF2">
    <property type="entry name" value="WINGED HELIX DNA-BINDING DOMAIN-CONTAINING PROTEIN"/>
    <property type="match status" value="1"/>
</dbReference>
<reference evidence="1 2" key="1">
    <citation type="submission" date="2016-10" db="EMBL/GenBank/DDBJ databases">
        <authorList>
            <person name="de Groot N.N."/>
        </authorList>
    </citation>
    <scope>NUCLEOTIDE SEQUENCE [LARGE SCALE GENOMIC DNA]</scope>
    <source>
        <strain evidence="1 2">DSM 43067</strain>
    </source>
</reference>
<keyword evidence="2" id="KW-1185">Reference proteome</keyword>
<evidence type="ECO:0000313" key="2">
    <source>
        <dbReference type="Proteomes" id="UP000183413"/>
    </source>
</evidence>
<name>A0A1I5CN90_9ACTN</name>
<dbReference type="STRING" id="1993.SAMN04489713_103315"/>
<dbReference type="EMBL" id="FOVH01000003">
    <property type="protein sequence ID" value="SFN88448.1"/>
    <property type="molecule type" value="Genomic_DNA"/>
</dbReference>
<proteinExistence type="predicted"/>
<protein>
    <submittedName>
        <fullName evidence="1">Winged helix DNA-binding domain-containing protein</fullName>
    </submittedName>
</protein>
<sequence>MECSVLLGWGCWFVSFWGGVMTRTLDRRTLNRAALERQFLLKRSGVSVLEAVERLVAIQAQERNMPYFGLWTRLDGFRQDDLTDLLRDRSVVRSSIIRGTQHMASAADYLWLRPLVQESLLRGRQAAFGGATRGWDLDELAAEARRLLEGRILTRPELARALAERWPERDLQSLGWTAQALVHAVHPPPSGTWNTGGATPFALAEEWIGRPLAEARPARLIRRYLAAFGPASVKDFQIWSGMRRMEEAFEELRPSLQTYRDEAGVELFDLPDMALPDAGLPVPVRFLPAFDNLILAYADRTRMMTDEQRKAVCVGSQTHATLLVDGRVHGIWTLKHDRKAGCAALDIRLFAPLPDEDPVREEAAELLRFAAPGDEHDLRIGLS</sequence>
<dbReference type="eggNOG" id="COG3214">
    <property type="taxonomic scope" value="Bacteria"/>
</dbReference>
<organism evidence="1 2">
    <name type="scientific">Actinomadura madurae</name>
    <dbReference type="NCBI Taxonomy" id="1993"/>
    <lineage>
        <taxon>Bacteria</taxon>
        <taxon>Bacillati</taxon>
        <taxon>Actinomycetota</taxon>
        <taxon>Actinomycetes</taxon>
        <taxon>Streptosporangiales</taxon>
        <taxon>Thermomonosporaceae</taxon>
        <taxon>Actinomadura</taxon>
    </lineage>
</organism>
<dbReference type="Proteomes" id="UP000183413">
    <property type="component" value="Unassembled WGS sequence"/>
</dbReference>
<dbReference type="AlphaFoldDB" id="A0A1I5CN90"/>
<dbReference type="InterPro" id="IPR009351">
    <property type="entry name" value="AlkZ-like"/>
</dbReference>
<evidence type="ECO:0000313" key="1">
    <source>
        <dbReference type="EMBL" id="SFN88448.1"/>
    </source>
</evidence>
<dbReference type="PANTHER" id="PTHR38479">
    <property type="entry name" value="LMO0824 PROTEIN"/>
    <property type="match status" value="1"/>
</dbReference>
<accession>A0A1I5CN90</accession>
<dbReference type="GO" id="GO:0003677">
    <property type="term" value="F:DNA binding"/>
    <property type="evidence" value="ECO:0007669"/>
    <property type="project" value="UniProtKB-KW"/>
</dbReference>
<gene>
    <name evidence="1" type="ORF">SAMN04489713_103315</name>
</gene>